<evidence type="ECO:0000256" key="1">
    <source>
        <dbReference type="SAM" id="Phobius"/>
    </source>
</evidence>
<accession>A0ABR8M0Z6</accession>
<name>A0ABR8M0Z6_9FLAO</name>
<dbReference type="RefSeq" id="WP_191099875.1">
    <property type="nucleotide sequence ID" value="NZ_JACXXF010000004.1"/>
</dbReference>
<feature type="transmembrane region" description="Helical" evidence="1">
    <location>
        <begin position="7"/>
        <end position="24"/>
    </location>
</feature>
<comment type="caution">
    <text evidence="2">The sequence shown here is derived from an EMBL/GenBank/DDBJ whole genome shotgun (WGS) entry which is preliminary data.</text>
</comment>
<protein>
    <submittedName>
        <fullName evidence="2">Uncharacterized protein</fullName>
    </submittedName>
</protein>
<dbReference type="Proteomes" id="UP000627521">
    <property type="component" value="Unassembled WGS sequence"/>
</dbReference>
<dbReference type="EMBL" id="JACXXH010000005">
    <property type="protein sequence ID" value="MBD3863907.1"/>
    <property type="molecule type" value="Genomic_DNA"/>
</dbReference>
<gene>
    <name evidence="2" type="ORF">IEG06_10630</name>
</gene>
<reference evidence="2 3" key="1">
    <citation type="submission" date="2020-09" db="EMBL/GenBank/DDBJ databases">
        <title>Bacillus nautilus sp. nov., Chryseoglobus crepusculi sp. nov, and Psychrobacter noctis sp. nov., isolated from deep-sea sponges from the equatorial Atlantic.</title>
        <authorList>
            <person name="Stennett H.L."/>
            <person name="Williams S.E."/>
        </authorList>
    </citation>
    <scope>NUCLEOTIDE SEQUENCE [LARGE SCALE GENOMIC DNA]</scope>
    <source>
        <strain evidence="2 3">28M-24</strain>
    </source>
</reference>
<organism evidence="2 3">
    <name type="scientific">Olleya marilimosa</name>
    <dbReference type="NCBI Taxonomy" id="272164"/>
    <lineage>
        <taxon>Bacteria</taxon>
        <taxon>Pseudomonadati</taxon>
        <taxon>Bacteroidota</taxon>
        <taxon>Flavobacteriia</taxon>
        <taxon>Flavobacteriales</taxon>
        <taxon>Flavobacteriaceae</taxon>
    </lineage>
</organism>
<keyword evidence="1" id="KW-0472">Membrane</keyword>
<proteinExistence type="predicted"/>
<keyword evidence="3" id="KW-1185">Reference proteome</keyword>
<sequence length="70" mass="7986">MLKSPKLYYLFIVIGAVIAIYANAKEQQNVLVLIFGIMVLMFGLFKVQSTIPSKKEKESFVESEIIDEEE</sequence>
<feature type="transmembrane region" description="Helical" evidence="1">
    <location>
        <begin position="30"/>
        <end position="47"/>
    </location>
</feature>
<keyword evidence="1" id="KW-1133">Transmembrane helix</keyword>
<evidence type="ECO:0000313" key="2">
    <source>
        <dbReference type="EMBL" id="MBD3863907.1"/>
    </source>
</evidence>
<keyword evidence="1" id="KW-0812">Transmembrane</keyword>
<evidence type="ECO:0000313" key="3">
    <source>
        <dbReference type="Proteomes" id="UP000627521"/>
    </source>
</evidence>